<evidence type="ECO:0000313" key="3">
    <source>
        <dbReference type="Proteomes" id="UP000824540"/>
    </source>
</evidence>
<sequence length="128" mass="13957">MEATLTTPWLLAPRGGNRHMTSQPPRRYPSETPISHHTPLSRCSPTEGFNSNINLSGTTSPSSQFQDKNANNHASHHPHCPLPMENGNQLPNGLLEDEGHSRSNGSATSSLHRHVDSHHSQVTTRSSA</sequence>
<protein>
    <submittedName>
        <fullName evidence="2">Uncharacterized protein</fullName>
    </submittedName>
</protein>
<feature type="compositionally biased region" description="Polar residues" evidence="1">
    <location>
        <begin position="41"/>
        <end position="73"/>
    </location>
</feature>
<gene>
    <name evidence="2" type="ORF">JZ751_021269</name>
</gene>
<dbReference type="GO" id="GO:0016459">
    <property type="term" value="C:myosin complex"/>
    <property type="evidence" value="ECO:0007669"/>
    <property type="project" value="TreeGrafter"/>
</dbReference>
<comment type="caution">
    <text evidence="2">The sequence shown here is derived from an EMBL/GenBank/DDBJ whole genome shotgun (WGS) entry which is preliminary data.</text>
</comment>
<dbReference type="AlphaFoldDB" id="A0A8T2NJY7"/>
<dbReference type="GO" id="GO:0043491">
    <property type="term" value="P:phosphatidylinositol 3-kinase/protein kinase B signal transduction"/>
    <property type="evidence" value="ECO:0007669"/>
    <property type="project" value="TreeGrafter"/>
</dbReference>
<dbReference type="GO" id="GO:0051015">
    <property type="term" value="F:actin filament binding"/>
    <property type="evidence" value="ECO:0007669"/>
    <property type="project" value="TreeGrafter"/>
</dbReference>
<accession>A0A8T2NJY7</accession>
<evidence type="ECO:0000313" key="2">
    <source>
        <dbReference type="EMBL" id="KAG9340695.1"/>
    </source>
</evidence>
<dbReference type="GO" id="GO:0048471">
    <property type="term" value="C:perinuclear region of cytoplasm"/>
    <property type="evidence" value="ECO:0007669"/>
    <property type="project" value="TreeGrafter"/>
</dbReference>
<evidence type="ECO:0000256" key="1">
    <source>
        <dbReference type="SAM" id="MobiDB-lite"/>
    </source>
</evidence>
<dbReference type="GO" id="GO:0048812">
    <property type="term" value="P:neuron projection morphogenesis"/>
    <property type="evidence" value="ECO:0007669"/>
    <property type="project" value="TreeGrafter"/>
</dbReference>
<dbReference type="PANTHER" id="PTHR47335:SF1">
    <property type="entry name" value="UNCONVENTIONAL MYOSIN-XVI"/>
    <property type="match status" value="1"/>
</dbReference>
<feature type="region of interest" description="Disordered" evidence="1">
    <location>
        <begin position="1"/>
        <end position="128"/>
    </location>
</feature>
<dbReference type="PANTHER" id="PTHR47335">
    <property type="entry name" value="UNCONVENTIONAL MYOSIN-XVI"/>
    <property type="match status" value="1"/>
</dbReference>
<dbReference type="EMBL" id="JAFBMS010000041">
    <property type="protein sequence ID" value="KAG9340695.1"/>
    <property type="molecule type" value="Genomic_DNA"/>
</dbReference>
<dbReference type="GO" id="GO:0005654">
    <property type="term" value="C:nucleoplasm"/>
    <property type="evidence" value="ECO:0007669"/>
    <property type="project" value="TreeGrafter"/>
</dbReference>
<organism evidence="2 3">
    <name type="scientific">Albula glossodonta</name>
    <name type="common">roundjaw bonefish</name>
    <dbReference type="NCBI Taxonomy" id="121402"/>
    <lineage>
        <taxon>Eukaryota</taxon>
        <taxon>Metazoa</taxon>
        <taxon>Chordata</taxon>
        <taxon>Craniata</taxon>
        <taxon>Vertebrata</taxon>
        <taxon>Euteleostomi</taxon>
        <taxon>Actinopterygii</taxon>
        <taxon>Neopterygii</taxon>
        <taxon>Teleostei</taxon>
        <taxon>Albuliformes</taxon>
        <taxon>Albulidae</taxon>
        <taxon>Albula</taxon>
    </lineage>
</organism>
<keyword evidence="3" id="KW-1185">Reference proteome</keyword>
<dbReference type="GO" id="GO:0019903">
    <property type="term" value="F:protein phosphatase binding"/>
    <property type="evidence" value="ECO:0007669"/>
    <property type="project" value="TreeGrafter"/>
</dbReference>
<proteinExistence type="predicted"/>
<dbReference type="InterPro" id="IPR052838">
    <property type="entry name" value="Myosin-XVI"/>
</dbReference>
<dbReference type="GO" id="GO:2000134">
    <property type="term" value="P:negative regulation of G1/S transition of mitotic cell cycle"/>
    <property type="evidence" value="ECO:0007669"/>
    <property type="project" value="TreeGrafter"/>
</dbReference>
<name>A0A8T2NJY7_9TELE</name>
<reference evidence="2" key="1">
    <citation type="thesis" date="2021" institute="BYU ScholarsArchive" country="Provo, UT, USA">
        <title>Applications of and Algorithms for Genome Assembly and Genomic Analyses with an Emphasis on Marine Teleosts.</title>
        <authorList>
            <person name="Pickett B.D."/>
        </authorList>
    </citation>
    <scope>NUCLEOTIDE SEQUENCE</scope>
    <source>
        <strain evidence="2">HI-2016</strain>
    </source>
</reference>
<dbReference type="Proteomes" id="UP000824540">
    <property type="component" value="Unassembled WGS sequence"/>
</dbReference>